<comment type="caution">
    <text evidence="2">The sequence shown here is derived from an EMBL/GenBank/DDBJ whole genome shotgun (WGS) entry which is preliminary data.</text>
</comment>
<dbReference type="EMBL" id="MDYQ01000033">
    <property type="protein sequence ID" value="PRP86288.1"/>
    <property type="molecule type" value="Genomic_DNA"/>
</dbReference>
<dbReference type="Pfam" id="PF11034">
    <property type="entry name" value="Grg1"/>
    <property type="match status" value="1"/>
</dbReference>
<dbReference type="AlphaFoldDB" id="A0A2P6NQW1"/>
<keyword evidence="3" id="KW-1185">Reference proteome</keyword>
<dbReference type="InParanoid" id="A0A2P6NQW1"/>
<dbReference type="InterPro" id="IPR020100">
    <property type="entry name" value="Glc-repressible_Grg1"/>
</dbReference>
<dbReference type="PANTHER" id="PTHR38789">
    <property type="entry name" value="REPRESSIBLE PROTEIN GRG1, PUTATIVE (AFU_ORTHOLOGUE AFUA_5G14210)-RELATED"/>
    <property type="match status" value="1"/>
</dbReference>
<feature type="region of interest" description="Disordered" evidence="1">
    <location>
        <begin position="63"/>
        <end position="85"/>
    </location>
</feature>
<dbReference type="Proteomes" id="UP000241769">
    <property type="component" value="Unassembled WGS sequence"/>
</dbReference>
<protein>
    <submittedName>
        <fullName evidence="2">Uncharacterized protein</fullName>
    </submittedName>
</protein>
<name>A0A2P6NQW1_9EUKA</name>
<sequence>MHPIPRLFFHYQHTNTNNNNTQAMETIKNAGGSAAASKEVNKEIAKDSDVSLGTRLHAGVDALKDKSEEKGHDAKAEVYKQKLTH</sequence>
<proteinExistence type="predicted"/>
<organism evidence="2 3">
    <name type="scientific">Planoprotostelium fungivorum</name>
    <dbReference type="NCBI Taxonomy" id="1890364"/>
    <lineage>
        <taxon>Eukaryota</taxon>
        <taxon>Amoebozoa</taxon>
        <taxon>Evosea</taxon>
        <taxon>Variosea</taxon>
        <taxon>Cavosteliida</taxon>
        <taxon>Cavosteliaceae</taxon>
        <taxon>Planoprotostelium</taxon>
    </lineage>
</organism>
<gene>
    <name evidence="2" type="ORF">PROFUN_05429</name>
</gene>
<evidence type="ECO:0000313" key="2">
    <source>
        <dbReference type="EMBL" id="PRP86288.1"/>
    </source>
</evidence>
<accession>A0A2P6NQW1</accession>
<reference evidence="2 3" key="1">
    <citation type="journal article" date="2018" name="Genome Biol. Evol.">
        <title>Multiple Roots of Fruiting Body Formation in Amoebozoa.</title>
        <authorList>
            <person name="Hillmann F."/>
            <person name="Forbes G."/>
            <person name="Novohradska S."/>
            <person name="Ferling I."/>
            <person name="Riege K."/>
            <person name="Groth M."/>
            <person name="Westermann M."/>
            <person name="Marz M."/>
            <person name="Spaller T."/>
            <person name="Winckler T."/>
            <person name="Schaap P."/>
            <person name="Glockner G."/>
        </authorList>
    </citation>
    <scope>NUCLEOTIDE SEQUENCE [LARGE SCALE GENOMIC DNA]</scope>
    <source>
        <strain evidence="2 3">Jena</strain>
    </source>
</reference>
<dbReference type="PANTHER" id="PTHR38789:SF1">
    <property type="entry name" value="GLUCOSE-REPRESSIBLE GENE PROTEIN-RELATED"/>
    <property type="match status" value="1"/>
</dbReference>
<dbReference type="OrthoDB" id="10039103at2759"/>
<evidence type="ECO:0000313" key="3">
    <source>
        <dbReference type="Proteomes" id="UP000241769"/>
    </source>
</evidence>
<evidence type="ECO:0000256" key="1">
    <source>
        <dbReference type="SAM" id="MobiDB-lite"/>
    </source>
</evidence>